<keyword evidence="2" id="KW-1185">Reference proteome</keyword>
<name>A0AAF5HYJ3_STRER</name>
<dbReference type="AlphaFoldDB" id="A0AAF5HYJ3"/>
<accession>A0AAF5HYJ3</accession>
<keyword evidence="1" id="KW-0472">Membrane</keyword>
<evidence type="ECO:0000313" key="2">
    <source>
        <dbReference type="Proteomes" id="UP000035681"/>
    </source>
</evidence>
<protein>
    <submittedName>
        <fullName evidence="3">Uncharacterized protein</fullName>
    </submittedName>
</protein>
<sequence length="236" mass="27710">MSVSGLTNIIILFIQYIWYLSCYFFTYIKSFILCKTLKSSKNLRGDHNIESLEPFINHKKKSALVSELDSSNQVRIFVLDDENAPFLINKYDLWTTIMHRTQSLTNPLHYYSNFSLNIIPEECTIGNDYFETCYEGDELDEKKNSKLTSQKLVENKERCNSTYFTKFKNSFSQSNLALHQNYLEEEKNIPIESLPSITSNKLANFFTKPFRNNPLKRTKSVSKLESEHKLGDRIYW</sequence>
<evidence type="ECO:0000313" key="3">
    <source>
        <dbReference type="WBParaSite" id="TCONS_00002969.p1"/>
    </source>
</evidence>
<evidence type="ECO:0000256" key="1">
    <source>
        <dbReference type="SAM" id="Phobius"/>
    </source>
</evidence>
<dbReference type="Proteomes" id="UP000035681">
    <property type="component" value="Unplaced"/>
</dbReference>
<proteinExistence type="predicted"/>
<organism evidence="2 3">
    <name type="scientific">Strongyloides stercoralis</name>
    <name type="common">Threadworm</name>
    <dbReference type="NCBI Taxonomy" id="6248"/>
    <lineage>
        <taxon>Eukaryota</taxon>
        <taxon>Metazoa</taxon>
        <taxon>Ecdysozoa</taxon>
        <taxon>Nematoda</taxon>
        <taxon>Chromadorea</taxon>
        <taxon>Rhabditida</taxon>
        <taxon>Tylenchina</taxon>
        <taxon>Panagrolaimomorpha</taxon>
        <taxon>Strongyloidoidea</taxon>
        <taxon>Strongyloididae</taxon>
        <taxon>Strongyloides</taxon>
    </lineage>
</organism>
<dbReference type="WBParaSite" id="TCONS_00002969.p1">
    <property type="protein sequence ID" value="TCONS_00002969.p1"/>
    <property type="gene ID" value="XLOC_002745"/>
</dbReference>
<keyword evidence="1" id="KW-1133">Transmembrane helix</keyword>
<keyword evidence="1" id="KW-0812">Transmembrane</keyword>
<reference evidence="3" key="1">
    <citation type="submission" date="2024-02" db="UniProtKB">
        <authorList>
            <consortium name="WormBaseParasite"/>
        </authorList>
    </citation>
    <scope>IDENTIFICATION</scope>
</reference>
<feature type="transmembrane region" description="Helical" evidence="1">
    <location>
        <begin position="6"/>
        <end position="28"/>
    </location>
</feature>